<dbReference type="EMBL" id="AMZH03002428">
    <property type="protein sequence ID" value="RRT75611.1"/>
    <property type="molecule type" value="Genomic_DNA"/>
</dbReference>
<dbReference type="GO" id="GO:0032543">
    <property type="term" value="P:mitochondrial translation"/>
    <property type="evidence" value="ECO:0007669"/>
    <property type="project" value="TreeGrafter"/>
</dbReference>
<name>A0A427AHF9_ENSVE</name>
<comment type="caution">
    <text evidence="6">The sequence shown here is derived from an EMBL/GenBank/DDBJ whole genome shotgun (WGS) entry which is preliminary data.</text>
</comment>
<protein>
    <recommendedName>
        <fullName evidence="4">Large ribosomal subunit protein uL23m</fullName>
    </recommendedName>
</protein>
<accession>A0A427AHF9</accession>
<feature type="compositionally biased region" description="Basic and acidic residues" evidence="5">
    <location>
        <begin position="1"/>
        <end position="24"/>
    </location>
</feature>
<feature type="region of interest" description="Disordered" evidence="5">
    <location>
        <begin position="206"/>
        <end position="276"/>
    </location>
</feature>
<organism evidence="6 7">
    <name type="scientific">Ensete ventricosum</name>
    <name type="common">Abyssinian banana</name>
    <name type="synonym">Musa ensete</name>
    <dbReference type="NCBI Taxonomy" id="4639"/>
    <lineage>
        <taxon>Eukaryota</taxon>
        <taxon>Viridiplantae</taxon>
        <taxon>Streptophyta</taxon>
        <taxon>Embryophyta</taxon>
        <taxon>Tracheophyta</taxon>
        <taxon>Spermatophyta</taxon>
        <taxon>Magnoliopsida</taxon>
        <taxon>Liliopsida</taxon>
        <taxon>Zingiberales</taxon>
        <taxon>Musaceae</taxon>
        <taxon>Ensete</taxon>
    </lineage>
</organism>
<gene>
    <name evidence="6" type="ORF">B296_00019450</name>
</gene>
<evidence type="ECO:0000256" key="3">
    <source>
        <dbReference type="ARBA" id="ARBA00023274"/>
    </source>
</evidence>
<dbReference type="PANTHER" id="PTHR12059:SF5">
    <property type="entry name" value="LARGE RIBOSOMAL SUBUNIT PROTEIN UL23M"/>
    <property type="match status" value="1"/>
</dbReference>
<dbReference type="SUPFAM" id="SSF54189">
    <property type="entry name" value="Ribosomal proteins S24e, L23 and L15e"/>
    <property type="match status" value="1"/>
</dbReference>
<evidence type="ECO:0000256" key="1">
    <source>
        <dbReference type="ARBA" id="ARBA00006700"/>
    </source>
</evidence>
<dbReference type="InterPro" id="IPR012678">
    <property type="entry name" value="Ribosomal_uL23/eL15/eS24_sf"/>
</dbReference>
<dbReference type="InterPro" id="IPR013025">
    <property type="entry name" value="Ribosomal_uL23-like"/>
</dbReference>
<dbReference type="AlphaFoldDB" id="A0A427AHF9"/>
<feature type="compositionally biased region" description="Basic and acidic residues" evidence="5">
    <location>
        <begin position="211"/>
        <end position="230"/>
    </location>
</feature>
<dbReference type="Pfam" id="PF00276">
    <property type="entry name" value="Ribosomal_L23"/>
    <property type="match status" value="1"/>
</dbReference>
<dbReference type="Proteomes" id="UP000287651">
    <property type="component" value="Unassembled WGS sequence"/>
</dbReference>
<reference evidence="6 7" key="1">
    <citation type="journal article" date="2014" name="Agronomy (Basel)">
        <title>A Draft Genome Sequence for Ensete ventricosum, the Drought-Tolerant Tree Against Hunger.</title>
        <authorList>
            <person name="Harrison J."/>
            <person name="Moore K.A."/>
            <person name="Paszkiewicz K."/>
            <person name="Jones T."/>
            <person name="Grant M."/>
            <person name="Ambacheew D."/>
            <person name="Muzemil S."/>
            <person name="Studholme D.J."/>
        </authorList>
    </citation>
    <scope>NUCLEOTIDE SEQUENCE [LARGE SCALE GENOMIC DNA]</scope>
</reference>
<comment type="similarity">
    <text evidence="1">Belongs to the universal ribosomal protein uL23 family.</text>
</comment>
<dbReference type="InterPro" id="IPR012677">
    <property type="entry name" value="Nucleotide-bd_a/b_plait_sf"/>
</dbReference>
<evidence type="ECO:0000313" key="6">
    <source>
        <dbReference type="EMBL" id="RRT75611.1"/>
    </source>
</evidence>
<feature type="compositionally biased region" description="Basic residues" evidence="5">
    <location>
        <begin position="244"/>
        <end position="257"/>
    </location>
</feature>
<evidence type="ECO:0000313" key="7">
    <source>
        <dbReference type="Proteomes" id="UP000287651"/>
    </source>
</evidence>
<evidence type="ECO:0000256" key="4">
    <source>
        <dbReference type="ARBA" id="ARBA00039977"/>
    </source>
</evidence>
<dbReference type="PANTHER" id="PTHR12059">
    <property type="entry name" value="RIBOSOMAL PROTEIN L23-RELATED"/>
    <property type="match status" value="1"/>
</dbReference>
<dbReference type="GO" id="GO:0003735">
    <property type="term" value="F:structural constituent of ribosome"/>
    <property type="evidence" value="ECO:0007669"/>
    <property type="project" value="InterPro"/>
</dbReference>
<evidence type="ECO:0000256" key="5">
    <source>
        <dbReference type="SAM" id="MobiDB-lite"/>
    </source>
</evidence>
<sequence length="276" mass="30708">MKTKKLNGERRGGDGEWGKALTERDVEDEEGIRVSDVWRPRSPEVRHREMGEGGTEPSRLGFGARRTNASTSSRASESEEEMGSRLGRRVIHFANLPIKLLLPSPPFDSIREIALKTIPSASKVEIRRVLESLYGFDVADVRTLNMEGKKTKRGPFLAAKPDYKKAYVTLRSPLSLSPDLFPVKLIFEERERIAAAAKAAASRRPAVVEGEDGRGERKHWLDERRREEPSGYRGKRAAAAAVGVRRRGGGGRGGRAKKGQEESKFPWSSMRLSESA</sequence>
<keyword evidence="3" id="KW-0687">Ribonucleoprotein</keyword>
<feature type="compositionally biased region" description="Basic and acidic residues" evidence="5">
    <location>
        <begin position="31"/>
        <end position="51"/>
    </location>
</feature>
<dbReference type="FunFam" id="3.30.70.330:FF:000436">
    <property type="entry name" value="50S ribosomal protein L23"/>
    <property type="match status" value="1"/>
</dbReference>
<keyword evidence="2" id="KW-0689">Ribosomal protein</keyword>
<feature type="compositionally biased region" description="Low complexity" evidence="5">
    <location>
        <begin position="64"/>
        <end position="75"/>
    </location>
</feature>
<dbReference type="GO" id="GO:0005762">
    <property type="term" value="C:mitochondrial large ribosomal subunit"/>
    <property type="evidence" value="ECO:0007669"/>
    <property type="project" value="TreeGrafter"/>
</dbReference>
<feature type="region of interest" description="Disordered" evidence="5">
    <location>
        <begin position="1"/>
        <end position="81"/>
    </location>
</feature>
<proteinExistence type="inferred from homology"/>
<dbReference type="Gene3D" id="3.30.70.330">
    <property type="match status" value="1"/>
</dbReference>
<evidence type="ECO:0000256" key="2">
    <source>
        <dbReference type="ARBA" id="ARBA00022980"/>
    </source>
</evidence>